<evidence type="ECO:0000313" key="12">
    <source>
        <dbReference type="Proteomes" id="UP000021816"/>
    </source>
</evidence>
<dbReference type="Proteomes" id="UP000021816">
    <property type="component" value="Unassembled WGS sequence"/>
</dbReference>
<dbReference type="InterPro" id="IPR045335">
    <property type="entry name" value="FtsQ_C_sf"/>
</dbReference>
<dbReference type="InterPro" id="IPR026579">
    <property type="entry name" value="FtsQ"/>
</dbReference>
<feature type="domain" description="POTRA" evidence="10">
    <location>
        <begin position="38"/>
        <end position="107"/>
    </location>
</feature>
<protein>
    <recommendedName>
        <fullName evidence="9">Cell division protein FtsQ</fullName>
    </recommendedName>
</protein>
<evidence type="ECO:0000256" key="7">
    <source>
        <dbReference type="ARBA" id="ARBA00023136"/>
    </source>
</evidence>
<dbReference type="PANTHER" id="PTHR35851">
    <property type="entry name" value="CELL DIVISION PROTEIN FTSQ"/>
    <property type="match status" value="1"/>
</dbReference>
<dbReference type="STRING" id="1454003.AW10_03560"/>
<keyword evidence="7 9" id="KW-0472">Membrane</keyword>
<gene>
    <name evidence="9 11" type="primary">ftsQ</name>
    <name evidence="11" type="ORF">AW10_03560</name>
</gene>
<comment type="function">
    <text evidence="9">Essential cell division protein. May link together the upstream cell division proteins, which are predominantly cytoplasmic, with the downstream cell division proteins, which are predominantly periplasmic. May control correct divisome assembly.</text>
</comment>
<comment type="subcellular location">
    <subcellularLocation>
        <location evidence="9">Cell inner membrane</location>
        <topology evidence="9">Single-pass type II membrane protein</topology>
    </subcellularLocation>
    <subcellularLocation>
        <location evidence="1">Membrane</location>
    </subcellularLocation>
    <text evidence="9">Localizes to the division septum.</text>
</comment>
<evidence type="ECO:0000256" key="5">
    <source>
        <dbReference type="ARBA" id="ARBA00022692"/>
    </source>
</evidence>
<name>A0A011PKX8_9PROT</name>
<reference evidence="11 12" key="1">
    <citation type="submission" date="2014-02" db="EMBL/GenBank/DDBJ databases">
        <title>Expanding our view of genomic diversity in Candidatus Accumulibacter clades.</title>
        <authorList>
            <person name="Skennerton C.T."/>
            <person name="Barr J.J."/>
            <person name="Slater F.R."/>
            <person name="Bond P.L."/>
            <person name="Tyson G.W."/>
        </authorList>
    </citation>
    <scope>NUCLEOTIDE SEQUENCE [LARGE SCALE GENOMIC DNA]</scope>
    <source>
        <strain evidence="12">BA-92</strain>
    </source>
</reference>
<comment type="similarity">
    <text evidence="9">Belongs to the FtsQ/DivIB family. FtsQ subfamily.</text>
</comment>
<evidence type="ECO:0000256" key="1">
    <source>
        <dbReference type="ARBA" id="ARBA00004370"/>
    </source>
</evidence>
<keyword evidence="2 9" id="KW-1003">Cell membrane</keyword>
<accession>A0A011PKX8</accession>
<dbReference type="Gene3D" id="3.10.20.310">
    <property type="entry name" value="membrane protein fhac"/>
    <property type="match status" value="1"/>
</dbReference>
<dbReference type="InterPro" id="IPR013685">
    <property type="entry name" value="POTRA_FtsQ_type"/>
</dbReference>
<dbReference type="AlphaFoldDB" id="A0A011PKX8"/>
<dbReference type="GO" id="GO:0090529">
    <property type="term" value="P:cell septum assembly"/>
    <property type="evidence" value="ECO:0007669"/>
    <property type="project" value="InterPro"/>
</dbReference>
<evidence type="ECO:0000313" key="11">
    <source>
        <dbReference type="EMBL" id="EXI77702.1"/>
    </source>
</evidence>
<keyword evidence="5 9" id="KW-0812">Transmembrane</keyword>
<keyword evidence="8 9" id="KW-0131">Cell cycle</keyword>
<dbReference type="PANTHER" id="PTHR35851:SF1">
    <property type="entry name" value="CELL DIVISION PROTEIN FTSQ"/>
    <property type="match status" value="1"/>
</dbReference>
<evidence type="ECO:0000259" key="10">
    <source>
        <dbReference type="PROSITE" id="PS51779"/>
    </source>
</evidence>
<dbReference type="HAMAP" id="MF_00911">
    <property type="entry name" value="FtsQ_subfam"/>
    <property type="match status" value="1"/>
</dbReference>
<evidence type="ECO:0000256" key="4">
    <source>
        <dbReference type="ARBA" id="ARBA00022618"/>
    </source>
</evidence>
<dbReference type="GO" id="GO:0032153">
    <property type="term" value="C:cell division site"/>
    <property type="evidence" value="ECO:0007669"/>
    <property type="project" value="UniProtKB-UniRule"/>
</dbReference>
<evidence type="ECO:0000256" key="6">
    <source>
        <dbReference type="ARBA" id="ARBA00022989"/>
    </source>
</evidence>
<dbReference type="InterPro" id="IPR034746">
    <property type="entry name" value="POTRA"/>
</dbReference>
<dbReference type="PATRIC" id="fig|1454003.3.peg.3618"/>
<organism evidence="11 12">
    <name type="scientific">Candidatus Accumulibacter appositus</name>
    <dbReference type="NCBI Taxonomy" id="1454003"/>
    <lineage>
        <taxon>Bacteria</taxon>
        <taxon>Pseudomonadati</taxon>
        <taxon>Pseudomonadota</taxon>
        <taxon>Betaproteobacteria</taxon>
        <taxon>Candidatus Accumulibacter</taxon>
    </lineage>
</organism>
<keyword evidence="4 9" id="KW-0132">Cell division</keyword>
<dbReference type="Pfam" id="PF08478">
    <property type="entry name" value="POTRA_1"/>
    <property type="match status" value="1"/>
</dbReference>
<dbReference type="Pfam" id="PF03799">
    <property type="entry name" value="FtsQ_DivIB_C"/>
    <property type="match status" value="1"/>
</dbReference>
<sequence length="250" mass="28197">MWHKPQLMTAVADLLLLAAGAALLVAVVIWGAPRMRLIPLDELRVTHELQAVQRSEIEESLQDLLRGSFLTVNLEALRLALEKLPWVRRAEVWRKWPARIDVTIEEHQAVAHWGEGPGELVNTYGEVFAASLLEEKHLPRLSGPSGSAVEVLRRHEEFARLLQPIGQQPAQVALSPRLAWALELEDGMLVELGREQAKAPIRMRLQRFVDYYPTLSDTRHGRPLAVDMRYPNGFALRFPATAGHEVKGKK</sequence>
<evidence type="ECO:0000256" key="9">
    <source>
        <dbReference type="HAMAP-Rule" id="MF_00911"/>
    </source>
</evidence>
<evidence type="ECO:0000256" key="3">
    <source>
        <dbReference type="ARBA" id="ARBA00022519"/>
    </source>
</evidence>
<proteinExistence type="inferred from homology"/>
<comment type="caution">
    <text evidence="11">The sequence shown here is derived from an EMBL/GenBank/DDBJ whole genome shotgun (WGS) entry which is preliminary data.</text>
</comment>
<evidence type="ECO:0000256" key="2">
    <source>
        <dbReference type="ARBA" id="ARBA00022475"/>
    </source>
</evidence>
<keyword evidence="3 9" id="KW-0997">Cell inner membrane</keyword>
<dbReference type="Gene3D" id="3.40.50.11690">
    <property type="entry name" value="Cell division protein FtsQ/DivIB"/>
    <property type="match status" value="1"/>
</dbReference>
<dbReference type="GO" id="GO:0043093">
    <property type="term" value="P:FtsZ-dependent cytokinesis"/>
    <property type="evidence" value="ECO:0007669"/>
    <property type="project" value="UniProtKB-UniRule"/>
</dbReference>
<comment type="subunit">
    <text evidence="9">Part of a complex composed of FtsB, FtsL and FtsQ.</text>
</comment>
<dbReference type="GO" id="GO:0005886">
    <property type="term" value="C:plasma membrane"/>
    <property type="evidence" value="ECO:0007669"/>
    <property type="project" value="UniProtKB-SubCell"/>
</dbReference>
<dbReference type="PROSITE" id="PS51779">
    <property type="entry name" value="POTRA"/>
    <property type="match status" value="1"/>
</dbReference>
<dbReference type="EMBL" id="JEMX01000093">
    <property type="protein sequence ID" value="EXI77702.1"/>
    <property type="molecule type" value="Genomic_DNA"/>
</dbReference>
<keyword evidence="6 9" id="KW-1133">Transmembrane helix</keyword>
<evidence type="ECO:0000256" key="8">
    <source>
        <dbReference type="ARBA" id="ARBA00023306"/>
    </source>
</evidence>
<dbReference type="InterPro" id="IPR005548">
    <property type="entry name" value="Cell_div_FtsQ/DivIB_C"/>
</dbReference>